<dbReference type="EMBL" id="JBBUKT010000005">
    <property type="protein sequence ID" value="MEK7951661.1"/>
    <property type="molecule type" value="Genomic_DNA"/>
</dbReference>
<feature type="region of interest" description="Disordered" evidence="1">
    <location>
        <begin position="1"/>
        <end position="20"/>
    </location>
</feature>
<evidence type="ECO:0000313" key="3">
    <source>
        <dbReference type="EMBL" id="MEK7951661.1"/>
    </source>
</evidence>
<evidence type="ECO:0008006" key="5">
    <source>
        <dbReference type="Google" id="ProtNLM"/>
    </source>
</evidence>
<evidence type="ECO:0000256" key="2">
    <source>
        <dbReference type="SAM" id="Phobius"/>
    </source>
</evidence>
<gene>
    <name evidence="3" type="ORF">WKV53_14180</name>
</gene>
<keyword evidence="2" id="KW-1133">Transmembrane helix</keyword>
<feature type="transmembrane region" description="Helical" evidence="2">
    <location>
        <begin position="159"/>
        <end position="183"/>
    </location>
</feature>
<dbReference type="RefSeq" id="WP_341405316.1">
    <property type="nucleotide sequence ID" value="NZ_JBBUKT010000005.1"/>
</dbReference>
<proteinExistence type="predicted"/>
<dbReference type="Proteomes" id="UP001371305">
    <property type="component" value="Unassembled WGS sequence"/>
</dbReference>
<reference evidence="3 4" key="1">
    <citation type="submission" date="2024-04" db="EMBL/GenBank/DDBJ databases">
        <title>Luteolibacter sp. isolated from soil.</title>
        <authorList>
            <person name="An J."/>
        </authorList>
    </citation>
    <scope>NUCLEOTIDE SEQUENCE [LARGE SCALE GENOMIC DNA]</scope>
    <source>
        <strain evidence="3 4">Y139</strain>
    </source>
</reference>
<accession>A0ABU9AWZ3</accession>
<protein>
    <recommendedName>
        <fullName evidence="5">Transmembrane protein</fullName>
    </recommendedName>
</protein>
<keyword evidence="4" id="KW-1185">Reference proteome</keyword>
<keyword evidence="2" id="KW-0472">Membrane</keyword>
<feature type="compositionally biased region" description="Gly residues" evidence="1">
    <location>
        <begin position="9"/>
        <end position="18"/>
    </location>
</feature>
<evidence type="ECO:0000313" key="4">
    <source>
        <dbReference type="Proteomes" id="UP001371305"/>
    </source>
</evidence>
<evidence type="ECO:0000256" key="1">
    <source>
        <dbReference type="SAM" id="MobiDB-lite"/>
    </source>
</evidence>
<comment type="caution">
    <text evidence="3">The sequence shown here is derived from an EMBL/GenBank/DDBJ whole genome shotgun (WGS) entry which is preliminary data.</text>
</comment>
<keyword evidence="2" id="KW-0812">Transmembrane</keyword>
<sequence>MNGSDSVGADGGGDGDSAGDGVVRAERWAKPWWRSVGFWIGAWVLAFLVWAWVDSFWHQSQVTHGVWVEFPGADGSGFVGGKWTLQQGSLVISDGKPMDATPDLRLTGEWPVFSRWSEGEFGRGVEGLWGMRWEDWKVSENVGGGPVHRWVTVRMTDRWCHFGFVVAGYVVVWVSVMFLWRWWRWRRFVSVEFAGKVAEESAE</sequence>
<organism evidence="3 4">
    <name type="scientific">Luteolibacter soli</name>
    <dbReference type="NCBI Taxonomy" id="3135280"/>
    <lineage>
        <taxon>Bacteria</taxon>
        <taxon>Pseudomonadati</taxon>
        <taxon>Verrucomicrobiota</taxon>
        <taxon>Verrucomicrobiia</taxon>
        <taxon>Verrucomicrobiales</taxon>
        <taxon>Verrucomicrobiaceae</taxon>
        <taxon>Luteolibacter</taxon>
    </lineage>
</organism>
<feature type="transmembrane region" description="Helical" evidence="2">
    <location>
        <begin position="32"/>
        <end position="53"/>
    </location>
</feature>
<name>A0ABU9AWZ3_9BACT</name>